<dbReference type="Gramene" id="KQL29196">
    <property type="protein sequence ID" value="KQL29196"/>
    <property type="gene ID" value="SETIT_019801mg"/>
</dbReference>
<dbReference type="eggNOG" id="KOG4658">
    <property type="taxonomic scope" value="Eukaryota"/>
</dbReference>
<organism evidence="10 11">
    <name type="scientific">Setaria italica</name>
    <name type="common">Foxtail millet</name>
    <name type="synonym">Panicum italicum</name>
    <dbReference type="NCBI Taxonomy" id="4555"/>
    <lineage>
        <taxon>Eukaryota</taxon>
        <taxon>Viridiplantae</taxon>
        <taxon>Streptophyta</taxon>
        <taxon>Embryophyta</taxon>
        <taxon>Tracheophyta</taxon>
        <taxon>Spermatophyta</taxon>
        <taxon>Magnoliopsida</taxon>
        <taxon>Liliopsida</taxon>
        <taxon>Poales</taxon>
        <taxon>Poaceae</taxon>
        <taxon>PACMAD clade</taxon>
        <taxon>Panicoideae</taxon>
        <taxon>Panicodae</taxon>
        <taxon>Paniceae</taxon>
        <taxon>Cenchrinae</taxon>
        <taxon>Setaria</taxon>
    </lineage>
</organism>
<evidence type="ECO:0000313" key="11">
    <source>
        <dbReference type="Proteomes" id="UP000004995"/>
    </source>
</evidence>
<proteinExistence type="inferred from homology"/>
<feature type="domain" description="Disease resistance protein winged helix" evidence="9">
    <location>
        <begin position="493"/>
        <end position="557"/>
    </location>
</feature>
<evidence type="ECO:0000259" key="9">
    <source>
        <dbReference type="Pfam" id="PF23559"/>
    </source>
</evidence>
<dbReference type="Pfam" id="PF00931">
    <property type="entry name" value="NB-ARC"/>
    <property type="match status" value="1"/>
</dbReference>
<dbReference type="PANTHER" id="PTHR36766:SF40">
    <property type="entry name" value="DISEASE RESISTANCE PROTEIN RGA3"/>
    <property type="match status" value="1"/>
</dbReference>
<sequence>MDILPPTIGVISGINECVSLFQQVRSAVSSVRSRWNATNMQSHQEDVELHSRSDSQEQALQEDEVLQLQSDLRDLRDTLPVVYSLIDLAEWRNHEQCVAKLLEKLKDAVYEAEDLIDEFAWYELKVSAEGNATSVQPYIDFFRSVTRGRFNKVTDIHKRLTNRSGDLKDMGLLRQVSPRFDKAVRPETSSFPTETKIFGREEEVKQVIKCLGVPAKCGRTNSKRKRRSAIVESASNQVNNIHGNNETIITNFSVLPIVGLGGVGKTTLAQNICNHPQVKSHFDLIIWICVSDDFDVKRLTKEAIQSYSERDAVKDNLNSLQNSLAIKLKTKRLLLVLDDMWDDALKKNGQCWERFCVPLKNVLHGSMILVTTRSQNVADRVHTMDPIKLEGLKDDVFWDFFKHSVFGLNSSQVEPELERIGRNILPKLMGSPLAAKTVGRLLQISIDTTHWENILNSELWDLEQEETDILPALRLSYIYLPLHLKRCFSFCAVYPKDYKFQKQSLAEIWIAEGFVEPRGDIPIENIGHRYFDDLVNRSFFEKHRGTYVIHDLLHDMAQLVSKDECFTIKVQSDFQKIPPSVRHLSILSSTKIDRDSLLSLSRYKKLRTLLCNKSIRSMALASVMDRWCTELLCIRVFLCTSMREFPESISNLKHLRYLEVSWSCTFNSFPSGFCNLYNLQALYAKNCKLECLPSDLSKMINLKRFKSQTLEYHRGHDTSLSLWSYKGEFLHCWFEPRNLSGSLRSDEIPYSRSSVHMTDVVGDNNDNIGSNFSSLTELTIGHCHTLSSLEQFLQPAYVPGIKIIEIKYCDRLVSLPSFRHSSCLEELKVCKCPNINSSSLYAPSLKKLELKEDCGNLADNIDCSSLTYLHISQSHSTSIQLQMWNLPALQKLQITFCRSLAFIGKSEPVISNLSHHVGCSSAGTFPSLTELTISNCSKLQTVDDLHVSFPLLTDLLISHCQLPNGQKGMKLPSSLKSLKLLGCEDLSAWFPRCLENLASLMFMKVHHCKGELSIPGHMWSSNLASLRLLQIQGCPDLVSVGGPKAIAGIAKVWIERCPKFKELKQPVLK</sequence>
<evidence type="ECO:0000256" key="4">
    <source>
        <dbReference type="ARBA" id="ARBA00022741"/>
    </source>
</evidence>
<dbReference type="OMA" id="WARSTIS"/>
<keyword evidence="2" id="KW-0433">Leucine-rich repeat</keyword>
<dbReference type="GO" id="GO:0042742">
    <property type="term" value="P:defense response to bacterium"/>
    <property type="evidence" value="ECO:0007669"/>
    <property type="project" value="UniProtKB-ARBA"/>
</dbReference>
<evidence type="ECO:0000313" key="10">
    <source>
        <dbReference type="EnsemblPlants" id="KQL29196"/>
    </source>
</evidence>
<dbReference type="InterPro" id="IPR032675">
    <property type="entry name" value="LRR_dom_sf"/>
</dbReference>
<evidence type="ECO:0000259" key="7">
    <source>
        <dbReference type="Pfam" id="PF00931"/>
    </source>
</evidence>
<keyword evidence="5" id="KW-0611">Plant defense</keyword>
<dbReference type="InterPro" id="IPR002182">
    <property type="entry name" value="NB-ARC"/>
</dbReference>
<dbReference type="STRING" id="4555.K3YZU1"/>
<dbReference type="InterPro" id="IPR027417">
    <property type="entry name" value="P-loop_NTPase"/>
</dbReference>
<dbReference type="Gene3D" id="3.80.10.10">
    <property type="entry name" value="Ribonuclease Inhibitor"/>
    <property type="match status" value="2"/>
</dbReference>
<evidence type="ECO:0000256" key="3">
    <source>
        <dbReference type="ARBA" id="ARBA00022737"/>
    </source>
</evidence>
<evidence type="ECO:0000256" key="6">
    <source>
        <dbReference type="ARBA" id="ARBA00022840"/>
    </source>
</evidence>
<dbReference type="GO" id="GO:0005524">
    <property type="term" value="F:ATP binding"/>
    <property type="evidence" value="ECO:0007669"/>
    <property type="project" value="UniProtKB-KW"/>
</dbReference>
<evidence type="ECO:0000256" key="5">
    <source>
        <dbReference type="ARBA" id="ARBA00022821"/>
    </source>
</evidence>
<dbReference type="AlphaFoldDB" id="K3YZU1"/>
<dbReference type="Gene3D" id="1.10.10.10">
    <property type="entry name" value="Winged helix-like DNA-binding domain superfamily/Winged helix DNA-binding domain"/>
    <property type="match status" value="1"/>
</dbReference>
<dbReference type="FunFam" id="1.10.10.10:FF:000322">
    <property type="entry name" value="Probable disease resistance protein At1g63360"/>
    <property type="match status" value="1"/>
</dbReference>
<dbReference type="Pfam" id="PF18052">
    <property type="entry name" value="Rx_N"/>
    <property type="match status" value="1"/>
</dbReference>
<dbReference type="PRINTS" id="PR00364">
    <property type="entry name" value="DISEASERSIST"/>
</dbReference>
<dbReference type="FunFam" id="3.40.50.300:FF:001091">
    <property type="entry name" value="Probable disease resistance protein At1g61300"/>
    <property type="match status" value="1"/>
</dbReference>
<dbReference type="HOGENOM" id="CLU_000837_8_3_1"/>
<dbReference type="SUPFAM" id="SSF52540">
    <property type="entry name" value="P-loop containing nucleoside triphosphate hydrolases"/>
    <property type="match status" value="1"/>
</dbReference>
<keyword evidence="4" id="KW-0547">Nucleotide-binding</keyword>
<name>K3YZU1_SETIT</name>
<keyword evidence="11" id="KW-1185">Reference proteome</keyword>
<dbReference type="InterPro" id="IPR042197">
    <property type="entry name" value="Apaf_helical"/>
</dbReference>
<dbReference type="Pfam" id="PF23559">
    <property type="entry name" value="WHD_DRP"/>
    <property type="match status" value="1"/>
</dbReference>
<dbReference type="Gene3D" id="1.20.5.4130">
    <property type="match status" value="1"/>
</dbReference>
<dbReference type="InterPro" id="IPR036388">
    <property type="entry name" value="WH-like_DNA-bd_sf"/>
</dbReference>
<feature type="domain" description="Disease resistance N-terminal" evidence="8">
    <location>
        <begin position="65"/>
        <end position="126"/>
    </location>
</feature>
<protein>
    <recommendedName>
        <fullName evidence="12">NB-ARC domain-containing protein</fullName>
    </recommendedName>
</protein>
<reference evidence="11" key="1">
    <citation type="journal article" date="2012" name="Nat. Biotechnol.">
        <title>Reference genome sequence of the model plant Setaria.</title>
        <authorList>
            <person name="Bennetzen J.L."/>
            <person name="Schmutz J."/>
            <person name="Wang H."/>
            <person name="Percifield R."/>
            <person name="Hawkins J."/>
            <person name="Pontaroli A.C."/>
            <person name="Estep M."/>
            <person name="Feng L."/>
            <person name="Vaughn J.N."/>
            <person name="Grimwood J."/>
            <person name="Jenkins J."/>
            <person name="Barry K."/>
            <person name="Lindquist E."/>
            <person name="Hellsten U."/>
            <person name="Deshpande S."/>
            <person name="Wang X."/>
            <person name="Wu X."/>
            <person name="Mitros T."/>
            <person name="Triplett J."/>
            <person name="Yang X."/>
            <person name="Ye C.Y."/>
            <person name="Mauro-Herrera M."/>
            <person name="Wang L."/>
            <person name="Li P."/>
            <person name="Sharma M."/>
            <person name="Sharma R."/>
            <person name="Ronald P.C."/>
            <person name="Panaud O."/>
            <person name="Kellogg E.A."/>
            <person name="Brutnell T.P."/>
            <person name="Doust A.N."/>
            <person name="Tuskan G.A."/>
            <person name="Rokhsar D."/>
            <person name="Devos K.M."/>
        </authorList>
    </citation>
    <scope>NUCLEOTIDE SEQUENCE [LARGE SCALE GENOMIC DNA]</scope>
    <source>
        <strain evidence="11">cv. Yugu1</strain>
    </source>
</reference>
<dbReference type="SUPFAM" id="SSF52058">
    <property type="entry name" value="L domain-like"/>
    <property type="match status" value="1"/>
</dbReference>
<dbReference type="GO" id="GO:0043531">
    <property type="term" value="F:ADP binding"/>
    <property type="evidence" value="ECO:0007669"/>
    <property type="project" value="InterPro"/>
</dbReference>
<evidence type="ECO:0000256" key="1">
    <source>
        <dbReference type="ARBA" id="ARBA00008894"/>
    </source>
</evidence>
<dbReference type="Proteomes" id="UP000004995">
    <property type="component" value="Unassembled WGS sequence"/>
</dbReference>
<dbReference type="PANTHER" id="PTHR36766">
    <property type="entry name" value="PLANT BROAD-SPECTRUM MILDEW RESISTANCE PROTEIN RPW8"/>
    <property type="match status" value="1"/>
</dbReference>
<evidence type="ECO:0000256" key="2">
    <source>
        <dbReference type="ARBA" id="ARBA00022614"/>
    </source>
</evidence>
<dbReference type="GO" id="GO:0009626">
    <property type="term" value="P:plant-type hypersensitive response"/>
    <property type="evidence" value="ECO:0007669"/>
    <property type="project" value="UniProtKB-ARBA"/>
</dbReference>
<dbReference type="InterPro" id="IPR041118">
    <property type="entry name" value="Rx_N"/>
</dbReference>
<dbReference type="Gene3D" id="1.10.8.430">
    <property type="entry name" value="Helical domain of apoptotic protease-activating factors"/>
    <property type="match status" value="1"/>
</dbReference>
<comment type="similarity">
    <text evidence="1">Belongs to the disease resistance NB-LRR family.</text>
</comment>
<feature type="domain" description="NB-ARC" evidence="7">
    <location>
        <begin position="251"/>
        <end position="407"/>
    </location>
</feature>
<accession>K3YZU1</accession>
<evidence type="ECO:0000259" key="8">
    <source>
        <dbReference type="Pfam" id="PF18052"/>
    </source>
</evidence>
<keyword evidence="6" id="KW-0067">ATP-binding</keyword>
<dbReference type="InterPro" id="IPR058922">
    <property type="entry name" value="WHD_DRP"/>
</dbReference>
<reference evidence="10" key="2">
    <citation type="submission" date="2018-08" db="UniProtKB">
        <authorList>
            <consortium name="EnsemblPlants"/>
        </authorList>
    </citation>
    <scope>IDENTIFICATION</scope>
    <source>
        <strain evidence="10">Yugu1</strain>
    </source>
</reference>
<dbReference type="Gene3D" id="3.40.50.300">
    <property type="entry name" value="P-loop containing nucleotide triphosphate hydrolases"/>
    <property type="match status" value="1"/>
</dbReference>
<dbReference type="InParanoid" id="K3YZU1"/>
<keyword evidence="3" id="KW-0677">Repeat</keyword>
<evidence type="ECO:0008006" key="12">
    <source>
        <dbReference type="Google" id="ProtNLM"/>
    </source>
</evidence>
<dbReference type="EnsemblPlants" id="KQL29196">
    <property type="protein sequence ID" value="KQL29196"/>
    <property type="gene ID" value="SETIT_019801mg"/>
</dbReference>
<dbReference type="GO" id="GO:0002758">
    <property type="term" value="P:innate immune response-activating signaling pathway"/>
    <property type="evidence" value="ECO:0007669"/>
    <property type="project" value="UniProtKB-ARBA"/>
</dbReference>
<dbReference type="EMBL" id="AGNK02000184">
    <property type="status" value="NOT_ANNOTATED_CDS"/>
    <property type="molecule type" value="Genomic_DNA"/>
</dbReference>
<dbReference type="SUPFAM" id="SSF52047">
    <property type="entry name" value="RNI-like"/>
    <property type="match status" value="1"/>
</dbReference>